<gene>
    <name evidence="1" type="ORF">H9865_03075</name>
</gene>
<reference evidence="1" key="1">
    <citation type="journal article" date="2021" name="PeerJ">
        <title>Extensive microbial diversity within the chicken gut microbiome revealed by metagenomics and culture.</title>
        <authorList>
            <person name="Gilroy R."/>
            <person name="Ravi A."/>
            <person name="Getino M."/>
            <person name="Pursley I."/>
            <person name="Horton D.L."/>
            <person name="Alikhan N.F."/>
            <person name="Baker D."/>
            <person name="Gharbi K."/>
            <person name="Hall N."/>
            <person name="Watson M."/>
            <person name="Adriaenssens E.M."/>
            <person name="Foster-Nyarko E."/>
            <person name="Jarju S."/>
            <person name="Secka A."/>
            <person name="Antonio M."/>
            <person name="Oren A."/>
            <person name="Chaudhuri R.R."/>
            <person name="La Ragione R."/>
            <person name="Hildebrand F."/>
            <person name="Pallen M.J."/>
        </authorList>
    </citation>
    <scope>NUCLEOTIDE SEQUENCE</scope>
    <source>
        <strain evidence="1">2239</strain>
    </source>
</reference>
<dbReference type="AlphaFoldDB" id="A0A9D2AD28"/>
<comment type="caution">
    <text evidence="1">The sequence shown here is derived from an EMBL/GenBank/DDBJ whole genome shotgun (WGS) entry which is preliminary data.</text>
</comment>
<evidence type="ECO:0000313" key="1">
    <source>
        <dbReference type="EMBL" id="HIX05081.1"/>
    </source>
</evidence>
<sequence>MTRMIEYEGIPCKVYTTSETTVAPGGPDLPKETAIYAAWRWLGHCKVLFHPLTALCLAFRRGLVRGHTLQMEVSLPARAAHLPSNDRLHLLLVISCEGVWIRQVVFSPRTLLAGLPGRVRRVVFH</sequence>
<reference evidence="1" key="2">
    <citation type="submission" date="2021-04" db="EMBL/GenBank/DDBJ databases">
        <authorList>
            <person name="Gilroy R."/>
        </authorList>
    </citation>
    <scope>NUCLEOTIDE SEQUENCE</scope>
    <source>
        <strain evidence="1">2239</strain>
    </source>
</reference>
<organism evidence="1 2">
    <name type="scientific">Candidatus Allofournierella pullicola</name>
    <dbReference type="NCBI Taxonomy" id="2838596"/>
    <lineage>
        <taxon>Bacteria</taxon>
        <taxon>Bacillati</taxon>
        <taxon>Bacillota</taxon>
        <taxon>Clostridia</taxon>
        <taxon>Eubacteriales</taxon>
        <taxon>Oscillospiraceae</taxon>
        <taxon>Allofournierella</taxon>
    </lineage>
</organism>
<dbReference type="EMBL" id="DXFW01000008">
    <property type="protein sequence ID" value="HIX05081.1"/>
    <property type="molecule type" value="Genomic_DNA"/>
</dbReference>
<name>A0A9D2AD28_9FIRM</name>
<accession>A0A9D2AD28</accession>
<evidence type="ECO:0000313" key="2">
    <source>
        <dbReference type="Proteomes" id="UP000824193"/>
    </source>
</evidence>
<proteinExistence type="predicted"/>
<dbReference type="Proteomes" id="UP000824193">
    <property type="component" value="Unassembled WGS sequence"/>
</dbReference>
<protein>
    <submittedName>
        <fullName evidence="1">Uncharacterized protein</fullName>
    </submittedName>
</protein>